<keyword evidence="2" id="KW-1185">Reference proteome</keyword>
<name>A0A409WA69_PSICY</name>
<evidence type="ECO:0000313" key="2">
    <source>
        <dbReference type="Proteomes" id="UP000283269"/>
    </source>
</evidence>
<feature type="non-terminal residue" evidence="1">
    <location>
        <position position="63"/>
    </location>
</feature>
<comment type="caution">
    <text evidence="1">The sequence shown here is derived from an EMBL/GenBank/DDBJ whole genome shotgun (WGS) entry which is preliminary data.</text>
</comment>
<protein>
    <submittedName>
        <fullName evidence="1">Uncharacterized protein</fullName>
    </submittedName>
</protein>
<accession>A0A409WA69</accession>
<reference evidence="1 2" key="1">
    <citation type="journal article" date="2018" name="Evol. Lett.">
        <title>Horizontal gene cluster transfer increased hallucinogenic mushroom diversity.</title>
        <authorList>
            <person name="Reynolds H.T."/>
            <person name="Vijayakumar V."/>
            <person name="Gluck-Thaler E."/>
            <person name="Korotkin H.B."/>
            <person name="Matheny P.B."/>
            <person name="Slot J.C."/>
        </authorList>
    </citation>
    <scope>NUCLEOTIDE SEQUENCE [LARGE SCALE GENOMIC DNA]</scope>
    <source>
        <strain evidence="1 2">2631</strain>
    </source>
</reference>
<evidence type="ECO:0000313" key="1">
    <source>
        <dbReference type="EMBL" id="PPQ75398.1"/>
    </source>
</evidence>
<dbReference type="AlphaFoldDB" id="A0A409WA69"/>
<proteinExistence type="predicted"/>
<dbReference type="InParanoid" id="A0A409WA69"/>
<dbReference type="Proteomes" id="UP000283269">
    <property type="component" value="Unassembled WGS sequence"/>
</dbReference>
<organism evidence="1 2">
    <name type="scientific">Psilocybe cyanescens</name>
    <dbReference type="NCBI Taxonomy" id="93625"/>
    <lineage>
        <taxon>Eukaryota</taxon>
        <taxon>Fungi</taxon>
        <taxon>Dikarya</taxon>
        <taxon>Basidiomycota</taxon>
        <taxon>Agaricomycotina</taxon>
        <taxon>Agaricomycetes</taxon>
        <taxon>Agaricomycetidae</taxon>
        <taxon>Agaricales</taxon>
        <taxon>Agaricineae</taxon>
        <taxon>Strophariaceae</taxon>
        <taxon>Psilocybe</taxon>
    </lineage>
</organism>
<gene>
    <name evidence="1" type="ORF">CVT25_008028</name>
</gene>
<dbReference type="EMBL" id="NHYD01003620">
    <property type="protein sequence ID" value="PPQ75398.1"/>
    <property type="molecule type" value="Genomic_DNA"/>
</dbReference>
<sequence>MNTTVASTAVADTPSIESSLSESVELNKFVDAAAAGNSRTLEFSSSNLGKEIDLLLTFEPPKV</sequence>